<feature type="compositionally biased region" description="Low complexity" evidence="1">
    <location>
        <begin position="329"/>
        <end position="347"/>
    </location>
</feature>
<evidence type="ECO:0000313" key="3">
    <source>
        <dbReference type="Proteomes" id="UP001473302"/>
    </source>
</evidence>
<reference evidence="2 3" key="1">
    <citation type="submission" date="2024-04" db="EMBL/GenBank/DDBJ databases">
        <title>genome sequences of Mucor flavus KT1a and Helicostylum pulchrum KT1b strains isolated from the surface of a dry-aged beef.</title>
        <authorList>
            <person name="Toyotome T."/>
            <person name="Hosono M."/>
            <person name="Torimaru M."/>
            <person name="Fukuda K."/>
            <person name="Mikami N."/>
        </authorList>
    </citation>
    <scope>NUCLEOTIDE SEQUENCE [LARGE SCALE GENOMIC DNA]</scope>
    <source>
        <strain evidence="2 3">KT1a</strain>
    </source>
</reference>
<evidence type="ECO:0000256" key="1">
    <source>
        <dbReference type="SAM" id="MobiDB-lite"/>
    </source>
</evidence>
<dbReference type="Proteomes" id="UP001473302">
    <property type="component" value="Unassembled WGS sequence"/>
</dbReference>
<feature type="compositionally biased region" description="Polar residues" evidence="1">
    <location>
        <begin position="376"/>
        <end position="385"/>
    </location>
</feature>
<gene>
    <name evidence="2" type="ORF">MFLAVUS_005998</name>
</gene>
<name>A0ABP9Z0B5_9FUNG</name>
<evidence type="ECO:0000313" key="2">
    <source>
        <dbReference type="EMBL" id="GAA5812542.1"/>
    </source>
</evidence>
<feature type="compositionally biased region" description="Basic and acidic residues" evidence="1">
    <location>
        <begin position="166"/>
        <end position="190"/>
    </location>
</feature>
<organism evidence="2 3">
    <name type="scientific">Mucor flavus</name>
    <dbReference type="NCBI Taxonomy" id="439312"/>
    <lineage>
        <taxon>Eukaryota</taxon>
        <taxon>Fungi</taxon>
        <taxon>Fungi incertae sedis</taxon>
        <taxon>Mucoromycota</taxon>
        <taxon>Mucoromycotina</taxon>
        <taxon>Mucoromycetes</taxon>
        <taxon>Mucorales</taxon>
        <taxon>Mucorineae</taxon>
        <taxon>Mucoraceae</taxon>
        <taxon>Mucor</taxon>
    </lineage>
</organism>
<feature type="region of interest" description="Disordered" evidence="1">
    <location>
        <begin position="155"/>
        <end position="205"/>
    </location>
</feature>
<feature type="region of interest" description="Disordered" evidence="1">
    <location>
        <begin position="269"/>
        <end position="397"/>
    </location>
</feature>
<protein>
    <submittedName>
        <fullName evidence="2">Uncharacterized protein</fullName>
    </submittedName>
</protein>
<feature type="compositionally biased region" description="Basic and acidic residues" evidence="1">
    <location>
        <begin position="357"/>
        <end position="373"/>
    </location>
</feature>
<accession>A0ABP9Z0B5</accession>
<feature type="compositionally biased region" description="Polar residues" evidence="1">
    <location>
        <begin position="269"/>
        <end position="289"/>
    </location>
</feature>
<proteinExistence type="predicted"/>
<feature type="compositionally biased region" description="Polar residues" evidence="1">
    <location>
        <begin position="301"/>
        <end position="324"/>
    </location>
</feature>
<keyword evidence="3" id="KW-1185">Reference proteome</keyword>
<dbReference type="EMBL" id="BAABUK010000013">
    <property type="protein sequence ID" value="GAA5812542.1"/>
    <property type="molecule type" value="Genomic_DNA"/>
</dbReference>
<sequence length="418" mass="46720">MEAFLSTLPPYVHVFLGKHPPTDVFNLLKELVCFAVLYSDDRARIQSTTEALIKKKEAEEEKEEEEALVPDIHTIEPIKEEIVPETKEVVAKAAKPTYNIRTGELIQTDKSTMPNTFPAWWGDEGGKTIPNTTSIPNTASKQKQFPAWWGDAEDNNSPETTLKQNNYDKNKPYGRWQEDESEKKNHHGDNVKAVPAQQEAKTEAYGSSWITWDDTPANSNPHRFERARSQIIPNLRSYPSEDNARITSSQTSPAISANLKRHSTINLKSSISPPARATNTPRINSTITKNPRRLSAPVCESPTTTAQPATQSKFALTAAKQQRASEADTASNVSSETTSSTRSVSISKPRPNAAMRARAEHARQQKLELDQKKKTPNTPVTSSHSLRLKERVNSGIDWETIKKDRRNTIAEESATKKK</sequence>
<comment type="caution">
    <text evidence="2">The sequence shown here is derived from an EMBL/GenBank/DDBJ whole genome shotgun (WGS) entry which is preliminary data.</text>
</comment>